<dbReference type="EMBL" id="MIYX01000011">
    <property type="protein sequence ID" value="OIR21293.1"/>
    <property type="molecule type" value="Genomic_DNA"/>
</dbReference>
<sequence length="341" mass="40314">MWFNSLLARGLIPDWLLRRGVRSQGKERLSMMNAVDAPEEYNKFMDEASSGNIAVNTDDANNQHYEVDSEFFNYCLGKNMKYSCCFWEDETLDLDSAEYNMLEIYSERAEIVDGMSILDIGCGWGSLSLFLAHKYPNSEITGVSNSYSQKKFIDSLARERNISNIKIITKDINEFRANEKYDRILSIEMFEHTKNTKKLMNLINDWLNPNGLFFMHVFAHRENPYYFDRDQKNAWMAKYFFTGGMMPNHDLFKDLKSNLDYRKSWMLPGTHYEKTSNAWLAKMDLNKDKILSLFEREYSKSIAKRKFHFWRLFYIACAEIFGYDNGKEWVISHHLFKKSEK</sequence>
<dbReference type="PANTHER" id="PTHR43832">
    <property type="match status" value="1"/>
</dbReference>
<proteinExistence type="predicted"/>
<dbReference type="AlphaFoldDB" id="A0A1J5TXR8"/>
<gene>
    <name evidence="1" type="ORF">BEU01_03030</name>
</gene>
<dbReference type="Proteomes" id="UP000183375">
    <property type="component" value="Unassembled WGS sequence"/>
</dbReference>
<evidence type="ECO:0000313" key="2">
    <source>
        <dbReference type="Proteomes" id="UP000183375"/>
    </source>
</evidence>
<dbReference type="Pfam" id="PF02353">
    <property type="entry name" value="CMAS"/>
    <property type="match status" value="1"/>
</dbReference>
<organism evidence="1 2">
    <name type="scientific">Marine Group III euryarchaeote CG-Epi4</name>
    <dbReference type="NCBI Taxonomy" id="1888998"/>
    <lineage>
        <taxon>Archaea</taxon>
        <taxon>Methanobacteriati</taxon>
        <taxon>Thermoplasmatota</taxon>
        <taxon>Thermoplasmata</taxon>
        <taxon>Candidatus Thermoprofundales</taxon>
    </lineage>
</organism>
<dbReference type="FunFam" id="3.40.50.150:FF:000554">
    <property type="entry name" value="Cation-transporting ATPase"/>
    <property type="match status" value="1"/>
</dbReference>
<reference evidence="1 2" key="1">
    <citation type="submission" date="2016-08" db="EMBL/GenBank/DDBJ databases">
        <title>New Insights into Marine Group III Euryarchaeota, from dark to light.</title>
        <authorList>
            <person name="Haro-Moreno J.M."/>
            <person name="Rodriguez-Valera F."/>
            <person name="Lopez-Garcia P."/>
            <person name="Moreira D."/>
            <person name="Martin-Cuadrado A.B."/>
        </authorList>
    </citation>
    <scope>NUCLEOTIDE SEQUENCE [LARGE SCALE GENOMIC DNA]</scope>
    <source>
        <strain evidence="1">CG-Epi4</strain>
    </source>
</reference>
<name>A0A1J5TXR8_9ARCH</name>
<dbReference type="CDD" id="cd02440">
    <property type="entry name" value="AdoMet_MTases"/>
    <property type="match status" value="1"/>
</dbReference>
<accession>A0A1J5TXR8</accession>
<dbReference type="SUPFAM" id="SSF53335">
    <property type="entry name" value="S-adenosyl-L-methionine-dependent methyltransferases"/>
    <property type="match status" value="1"/>
</dbReference>
<dbReference type="Gene3D" id="3.40.50.150">
    <property type="entry name" value="Vaccinia Virus protein VP39"/>
    <property type="match status" value="1"/>
</dbReference>
<dbReference type="InterPro" id="IPR029063">
    <property type="entry name" value="SAM-dependent_MTases_sf"/>
</dbReference>
<evidence type="ECO:0000313" key="1">
    <source>
        <dbReference type="EMBL" id="OIR21293.1"/>
    </source>
</evidence>
<dbReference type="PANTHER" id="PTHR43832:SF1">
    <property type="entry name" value="S-ADENOSYL-L-METHIONINE-DEPENDENT METHYLTRANSFERASES SUPERFAMILY PROTEIN"/>
    <property type="match status" value="1"/>
</dbReference>
<protein>
    <submittedName>
        <fullName evidence="1">Cyclopropane-fatty-acyl-phospholipid synthase</fullName>
    </submittedName>
</protein>
<comment type="caution">
    <text evidence="1">The sequence shown here is derived from an EMBL/GenBank/DDBJ whole genome shotgun (WGS) entry which is preliminary data.</text>
</comment>